<dbReference type="RefSeq" id="XP_007335205.1">
    <property type="nucleotide sequence ID" value="XM_007335143.1"/>
</dbReference>
<protein>
    <submittedName>
        <fullName evidence="1">Uncharacterized protein</fullName>
    </submittedName>
</protein>
<dbReference type="GeneID" id="18832738"/>
<sequence>MGPGSNLMSTSTFRMETIEQQYKHKPEPRRFPFKYHDPWDWALQTLRDPRLQNHVVWDLEKTYRWNGDSWERFFDEPCSLPHDMTQGSKIVAFIIYADKDKLSLFGTAMGYPIVAQLANLPVGIRNSEGVGGGSVVGWLPIVKEETAETGKTGFVNFKTAVYHSSFKRFLSNIAGLSKVGFNTKCGNETWKVLWPTVLILSADYEEL</sequence>
<dbReference type="InterPro" id="IPR041078">
    <property type="entry name" value="Plavaka"/>
</dbReference>
<keyword evidence="2" id="KW-1185">Reference proteome</keyword>
<organism evidence="1 2">
    <name type="scientific">Agaricus bisporus var. burnettii (strain JB137-S8 / ATCC MYA-4627 / FGSC 10392)</name>
    <name type="common">White button mushroom</name>
    <dbReference type="NCBI Taxonomy" id="597362"/>
    <lineage>
        <taxon>Eukaryota</taxon>
        <taxon>Fungi</taxon>
        <taxon>Dikarya</taxon>
        <taxon>Basidiomycota</taxon>
        <taxon>Agaricomycotina</taxon>
        <taxon>Agaricomycetes</taxon>
        <taxon>Agaricomycetidae</taxon>
        <taxon>Agaricales</taxon>
        <taxon>Agaricineae</taxon>
        <taxon>Agaricaceae</taxon>
        <taxon>Agaricus</taxon>
    </lineage>
</organism>
<dbReference type="EMBL" id="JH971610">
    <property type="protein sequence ID" value="EKM74156.1"/>
    <property type="molecule type" value="Genomic_DNA"/>
</dbReference>
<dbReference type="eggNOG" id="ENOG502SIW4">
    <property type="taxonomic scope" value="Eukaryota"/>
</dbReference>
<evidence type="ECO:0000313" key="1">
    <source>
        <dbReference type="EMBL" id="EKM74156.1"/>
    </source>
</evidence>
<gene>
    <name evidence="1" type="ORF">AGABI1DRAFT_95836</name>
</gene>
<dbReference type="OMA" id="FRMETIE"/>
<accession>K5WFY3</accession>
<reference evidence="2" key="1">
    <citation type="journal article" date="2012" name="Proc. Natl. Acad. Sci. U.S.A.">
        <title>Genome sequence of the button mushroom Agaricus bisporus reveals mechanisms governing adaptation to a humic-rich ecological niche.</title>
        <authorList>
            <person name="Morin E."/>
            <person name="Kohler A."/>
            <person name="Baker A.R."/>
            <person name="Foulongne-Oriol M."/>
            <person name="Lombard V."/>
            <person name="Nagy L.G."/>
            <person name="Ohm R.A."/>
            <person name="Patyshakuliyeva A."/>
            <person name="Brun A."/>
            <person name="Aerts A.L."/>
            <person name="Bailey A.M."/>
            <person name="Billette C."/>
            <person name="Coutinho P.M."/>
            <person name="Deakin G."/>
            <person name="Doddapaneni H."/>
            <person name="Floudas D."/>
            <person name="Grimwood J."/>
            <person name="Hilden K."/>
            <person name="Kuees U."/>
            <person name="LaButti K.M."/>
            <person name="Lapidus A."/>
            <person name="Lindquist E.A."/>
            <person name="Lucas S.M."/>
            <person name="Murat C."/>
            <person name="Riley R.W."/>
            <person name="Salamov A.A."/>
            <person name="Schmutz J."/>
            <person name="Subramanian V."/>
            <person name="Woesten H.A.B."/>
            <person name="Xu J."/>
            <person name="Eastwood D.C."/>
            <person name="Foster G.D."/>
            <person name="Sonnenberg A.S."/>
            <person name="Cullen D."/>
            <person name="de Vries R.P."/>
            <person name="Lundell T."/>
            <person name="Hibbett D.S."/>
            <person name="Henrissat B."/>
            <person name="Burton K.S."/>
            <person name="Kerrigan R.W."/>
            <person name="Challen M.P."/>
            <person name="Grigoriev I.V."/>
            <person name="Martin F."/>
        </authorList>
    </citation>
    <scope>NUCLEOTIDE SEQUENCE [LARGE SCALE GENOMIC DNA]</scope>
    <source>
        <strain evidence="2">JB137-S8 / ATCC MYA-4627 / FGSC 10392</strain>
    </source>
</reference>
<dbReference type="KEGG" id="abp:AGABI1DRAFT95836"/>
<evidence type="ECO:0000313" key="2">
    <source>
        <dbReference type="Proteomes" id="UP000008493"/>
    </source>
</evidence>
<dbReference type="OrthoDB" id="3239511at2759"/>
<dbReference type="HOGENOM" id="CLU_1326038_0_0_1"/>
<dbReference type="InParanoid" id="K5WFY3"/>
<dbReference type="AlphaFoldDB" id="K5WFY3"/>
<name>K5WFY3_AGABU</name>
<proteinExistence type="predicted"/>
<dbReference type="Pfam" id="PF18759">
    <property type="entry name" value="Plavaka"/>
    <property type="match status" value="1"/>
</dbReference>
<dbReference type="Proteomes" id="UP000008493">
    <property type="component" value="Unassembled WGS sequence"/>
</dbReference>
<dbReference type="STRING" id="597362.K5WFY3"/>